<feature type="region of interest" description="Disordered" evidence="1">
    <location>
        <begin position="1"/>
        <end position="44"/>
    </location>
</feature>
<evidence type="ECO:0000313" key="2">
    <source>
        <dbReference type="EMBL" id="KIJ40883.1"/>
    </source>
</evidence>
<sequence length="195" mass="21193">MSTCHSCKWAEEPSAPAGEEDELPQRLTTGDLTDPHQLSIDPQQTTEVFTLEHLGDQNARAHGPQTVPVQVQSPIGAAGAASTSMLVYAHHKSDSGHNLGGVPDESDHVSPDEGATENEDDLMNLKDNADIVLMEAMEATERLNTVFNHIRTYMNRMFPMMKELLVAPKPESSGKTIEPENNRAHDKAAAKAATE</sequence>
<proteinExistence type="predicted"/>
<name>A0A0C9UCQ3_SPHS4</name>
<protein>
    <submittedName>
        <fullName evidence="2">Uncharacterized protein</fullName>
    </submittedName>
</protein>
<feature type="region of interest" description="Disordered" evidence="1">
    <location>
        <begin position="169"/>
        <end position="195"/>
    </location>
</feature>
<gene>
    <name evidence="2" type="ORF">M422DRAFT_256059</name>
</gene>
<accession>A0A0C9UCQ3</accession>
<feature type="region of interest" description="Disordered" evidence="1">
    <location>
        <begin position="94"/>
        <end position="119"/>
    </location>
</feature>
<evidence type="ECO:0000313" key="3">
    <source>
        <dbReference type="Proteomes" id="UP000054279"/>
    </source>
</evidence>
<organism evidence="2 3">
    <name type="scientific">Sphaerobolus stellatus (strain SS14)</name>
    <dbReference type="NCBI Taxonomy" id="990650"/>
    <lineage>
        <taxon>Eukaryota</taxon>
        <taxon>Fungi</taxon>
        <taxon>Dikarya</taxon>
        <taxon>Basidiomycota</taxon>
        <taxon>Agaricomycotina</taxon>
        <taxon>Agaricomycetes</taxon>
        <taxon>Phallomycetidae</taxon>
        <taxon>Geastrales</taxon>
        <taxon>Sphaerobolaceae</taxon>
        <taxon>Sphaerobolus</taxon>
    </lineage>
</organism>
<feature type="compositionally biased region" description="Basic and acidic residues" evidence="1">
    <location>
        <begin position="177"/>
        <end position="195"/>
    </location>
</feature>
<keyword evidence="3" id="KW-1185">Reference proteome</keyword>
<evidence type="ECO:0000256" key="1">
    <source>
        <dbReference type="SAM" id="MobiDB-lite"/>
    </source>
</evidence>
<dbReference type="EMBL" id="KN837140">
    <property type="protein sequence ID" value="KIJ40883.1"/>
    <property type="molecule type" value="Genomic_DNA"/>
</dbReference>
<dbReference type="Proteomes" id="UP000054279">
    <property type="component" value="Unassembled WGS sequence"/>
</dbReference>
<dbReference type="AlphaFoldDB" id="A0A0C9UCQ3"/>
<dbReference type="HOGENOM" id="CLU_012886_3_0_1"/>
<reference evidence="2 3" key="1">
    <citation type="submission" date="2014-06" db="EMBL/GenBank/DDBJ databases">
        <title>Evolutionary Origins and Diversification of the Mycorrhizal Mutualists.</title>
        <authorList>
            <consortium name="DOE Joint Genome Institute"/>
            <consortium name="Mycorrhizal Genomics Consortium"/>
            <person name="Kohler A."/>
            <person name="Kuo A."/>
            <person name="Nagy L.G."/>
            <person name="Floudas D."/>
            <person name="Copeland A."/>
            <person name="Barry K.W."/>
            <person name="Cichocki N."/>
            <person name="Veneault-Fourrey C."/>
            <person name="LaButti K."/>
            <person name="Lindquist E.A."/>
            <person name="Lipzen A."/>
            <person name="Lundell T."/>
            <person name="Morin E."/>
            <person name="Murat C."/>
            <person name="Riley R."/>
            <person name="Ohm R."/>
            <person name="Sun H."/>
            <person name="Tunlid A."/>
            <person name="Henrissat B."/>
            <person name="Grigoriev I.V."/>
            <person name="Hibbett D.S."/>
            <person name="Martin F."/>
        </authorList>
    </citation>
    <scope>NUCLEOTIDE SEQUENCE [LARGE SCALE GENOMIC DNA]</scope>
    <source>
        <strain evidence="2 3">SS14</strain>
    </source>
</reference>